<comment type="caution">
    <text evidence="2">The sequence shown here is derived from an EMBL/GenBank/DDBJ whole genome shotgun (WGS) entry which is preliminary data.</text>
</comment>
<dbReference type="OrthoDB" id="5982857at2759"/>
<feature type="region of interest" description="Disordered" evidence="1">
    <location>
        <begin position="98"/>
        <end position="132"/>
    </location>
</feature>
<organism evidence="2 3">
    <name type="scientific">Desmophyllum pertusum</name>
    <dbReference type="NCBI Taxonomy" id="174260"/>
    <lineage>
        <taxon>Eukaryota</taxon>
        <taxon>Metazoa</taxon>
        <taxon>Cnidaria</taxon>
        <taxon>Anthozoa</taxon>
        <taxon>Hexacorallia</taxon>
        <taxon>Scleractinia</taxon>
        <taxon>Caryophylliina</taxon>
        <taxon>Caryophylliidae</taxon>
        <taxon>Desmophyllum</taxon>
    </lineage>
</organism>
<dbReference type="EMBL" id="MU826368">
    <property type="protein sequence ID" value="KAJ7378208.1"/>
    <property type="molecule type" value="Genomic_DNA"/>
</dbReference>
<sequence length="198" mass="21589">MASEGCIAQEVYHVLSFPAASEGISRHCNNRRNRASGGNALALLYNGKAGQCLDKLRYQRYQEKLATKTTQIQPNSLPRHRLQQNSIVFACIPKSCNGKGKESMPKTGVEDERRPADSCDDGFTSSTRQPSTHSEMQLLIGMQHAAMFLPARHNLECSPACGQCKGSSSTNSSVLAQEDCGSDDDSNLASHDFLCISY</sequence>
<dbReference type="Proteomes" id="UP001163046">
    <property type="component" value="Unassembled WGS sequence"/>
</dbReference>
<feature type="compositionally biased region" description="Basic and acidic residues" evidence="1">
    <location>
        <begin position="99"/>
        <end position="117"/>
    </location>
</feature>
<dbReference type="AlphaFoldDB" id="A0A9X0CXP8"/>
<keyword evidence="3" id="KW-1185">Reference proteome</keyword>
<protein>
    <submittedName>
        <fullName evidence="2">Uncharacterized protein</fullName>
    </submittedName>
</protein>
<accession>A0A9X0CXP8</accession>
<evidence type="ECO:0000313" key="2">
    <source>
        <dbReference type="EMBL" id="KAJ7378208.1"/>
    </source>
</evidence>
<evidence type="ECO:0000313" key="3">
    <source>
        <dbReference type="Proteomes" id="UP001163046"/>
    </source>
</evidence>
<reference evidence="2" key="1">
    <citation type="submission" date="2023-01" db="EMBL/GenBank/DDBJ databases">
        <title>Genome assembly of the deep-sea coral Lophelia pertusa.</title>
        <authorList>
            <person name="Herrera S."/>
            <person name="Cordes E."/>
        </authorList>
    </citation>
    <scope>NUCLEOTIDE SEQUENCE</scope>
    <source>
        <strain evidence="2">USNM1676648</strain>
        <tissue evidence="2">Polyp</tissue>
    </source>
</reference>
<feature type="compositionally biased region" description="Polar residues" evidence="1">
    <location>
        <begin position="123"/>
        <end position="132"/>
    </location>
</feature>
<gene>
    <name evidence="2" type="ORF">OS493_024156</name>
</gene>
<proteinExistence type="predicted"/>
<name>A0A9X0CXP8_9CNID</name>
<evidence type="ECO:0000256" key="1">
    <source>
        <dbReference type="SAM" id="MobiDB-lite"/>
    </source>
</evidence>